<dbReference type="FunFam" id="2.30.38.10:FF:000001">
    <property type="entry name" value="Non-ribosomal peptide synthetase PvdI"/>
    <property type="match status" value="4"/>
</dbReference>
<feature type="domain" description="Carrier" evidence="6">
    <location>
        <begin position="2088"/>
        <end position="2163"/>
    </location>
</feature>
<dbReference type="GO" id="GO:0043041">
    <property type="term" value="P:amino acid activation for nonribosomal peptide biosynthetic process"/>
    <property type="evidence" value="ECO:0007669"/>
    <property type="project" value="TreeGrafter"/>
</dbReference>
<dbReference type="Gene3D" id="3.30.559.30">
    <property type="entry name" value="Nonribosomal peptide synthetase, condensation domain"/>
    <property type="match status" value="5"/>
</dbReference>
<reference evidence="8" key="3">
    <citation type="journal article" date="2020" name="Syst. Appl. Microbiol.">
        <title>Clarifying the taxonomy of the causal agent of bacterial leaf spot of lettuce through a polyphasic approach reveals that Xanthomonas cynarae Trebaol et al. 2000 emend. Timilsina et al. 2019 is a later heterotypic synonym of Xanthomonas hortorum Vauterin et al. 1995.</title>
        <authorList>
            <person name="Moriniere L."/>
            <person name="Burlet A."/>
            <person name="Rosenthal E.R."/>
            <person name="Nesme X."/>
            <person name="Portier P."/>
            <person name="Bull C.T."/>
            <person name="Lavire C."/>
            <person name="Fischer-Le Saux M."/>
            <person name="Bertolla F."/>
        </authorList>
    </citation>
    <scope>NUCLEOTIDE SEQUENCE</scope>
    <source>
        <strain evidence="8">CFBP2533</strain>
    </source>
</reference>
<dbReference type="PROSITE" id="PS00455">
    <property type="entry name" value="AMP_BINDING"/>
    <property type="match status" value="5"/>
</dbReference>
<dbReference type="FunFam" id="3.40.50.12780:FF:000012">
    <property type="entry name" value="Non-ribosomal peptide synthetase"/>
    <property type="match status" value="3"/>
</dbReference>
<dbReference type="InterPro" id="IPR009081">
    <property type="entry name" value="PP-bd_ACP"/>
</dbReference>
<dbReference type="Pfam" id="PF00501">
    <property type="entry name" value="AMP-binding"/>
    <property type="match status" value="5"/>
</dbReference>
<dbReference type="SUPFAM" id="SSF47336">
    <property type="entry name" value="ACP-like"/>
    <property type="match status" value="5"/>
</dbReference>
<dbReference type="InterPro" id="IPR045851">
    <property type="entry name" value="AMP-bd_C_sf"/>
</dbReference>
<dbReference type="Proteomes" id="UP000548771">
    <property type="component" value="Unassembled WGS sequence"/>
</dbReference>
<dbReference type="CDD" id="cd05930">
    <property type="entry name" value="A_NRPS"/>
    <property type="match status" value="1"/>
</dbReference>
<feature type="domain" description="Carrier" evidence="6">
    <location>
        <begin position="3152"/>
        <end position="3227"/>
    </location>
</feature>
<dbReference type="Pfam" id="PF00668">
    <property type="entry name" value="Condensation"/>
    <property type="match status" value="6"/>
</dbReference>
<evidence type="ECO:0000256" key="2">
    <source>
        <dbReference type="ARBA" id="ARBA00006432"/>
    </source>
</evidence>
<dbReference type="CDD" id="cd19544">
    <property type="entry name" value="E-C_NRPS"/>
    <property type="match status" value="2"/>
</dbReference>
<dbReference type="FunFam" id="3.40.50.980:FF:000001">
    <property type="entry name" value="Non-ribosomal peptide synthetase"/>
    <property type="match status" value="3"/>
</dbReference>
<dbReference type="FunFam" id="3.30.559.10:FF:000012">
    <property type="entry name" value="Non-ribosomal peptide synthetase"/>
    <property type="match status" value="1"/>
</dbReference>
<dbReference type="GO" id="GO:0072330">
    <property type="term" value="P:monocarboxylic acid biosynthetic process"/>
    <property type="evidence" value="ECO:0007669"/>
    <property type="project" value="UniProtKB-ARBA"/>
</dbReference>
<dbReference type="GO" id="GO:0005829">
    <property type="term" value="C:cytosol"/>
    <property type="evidence" value="ECO:0007669"/>
    <property type="project" value="TreeGrafter"/>
</dbReference>
<feature type="domain" description="Carrier" evidence="6">
    <location>
        <begin position="5398"/>
        <end position="5472"/>
    </location>
</feature>
<dbReference type="PANTHER" id="PTHR45527:SF1">
    <property type="entry name" value="FATTY ACID SYNTHASE"/>
    <property type="match status" value="1"/>
</dbReference>
<dbReference type="FunFam" id="1.10.1200.10:FF:000016">
    <property type="entry name" value="Non-ribosomal peptide synthase"/>
    <property type="match status" value="2"/>
</dbReference>
<dbReference type="Gene3D" id="3.40.50.12780">
    <property type="entry name" value="N-terminal domain of ligase-like"/>
    <property type="match status" value="1"/>
</dbReference>
<dbReference type="CDD" id="cd12117">
    <property type="entry name" value="A_NRPS_Srf_like"/>
    <property type="match status" value="2"/>
</dbReference>
<dbReference type="GO" id="GO:0009239">
    <property type="term" value="P:enterobactin biosynthetic process"/>
    <property type="evidence" value="ECO:0007669"/>
    <property type="project" value="TreeGrafter"/>
</dbReference>
<dbReference type="InterPro" id="IPR020845">
    <property type="entry name" value="AMP-binding_CS"/>
</dbReference>
<accession>A0A6V7DGF2</accession>
<dbReference type="EMBL" id="LR828261">
    <property type="protein sequence ID" value="CAD0333929.1"/>
    <property type="molecule type" value="Genomic_DNA"/>
</dbReference>
<evidence type="ECO:0000259" key="6">
    <source>
        <dbReference type="PROSITE" id="PS50075"/>
    </source>
</evidence>
<keyword evidence="3" id="KW-0596">Phosphopantetheine</keyword>
<dbReference type="CDD" id="cd19531">
    <property type="entry name" value="LCL_NRPS-like"/>
    <property type="match status" value="3"/>
</dbReference>
<dbReference type="InterPro" id="IPR000873">
    <property type="entry name" value="AMP-dep_synth/lig_dom"/>
</dbReference>
<dbReference type="Gene3D" id="3.30.300.30">
    <property type="match status" value="5"/>
</dbReference>
<evidence type="ECO:0000256" key="3">
    <source>
        <dbReference type="ARBA" id="ARBA00022450"/>
    </source>
</evidence>
<evidence type="ECO:0000256" key="1">
    <source>
        <dbReference type="ARBA" id="ARBA00001957"/>
    </source>
</evidence>
<proteinExistence type="inferred from homology"/>
<dbReference type="CDD" id="cd17646">
    <property type="entry name" value="A_NRPS_AB3403-like"/>
    <property type="match status" value="1"/>
</dbReference>
<dbReference type="NCBIfam" id="TIGR01733">
    <property type="entry name" value="AA-adenyl-dom"/>
    <property type="match status" value="5"/>
</dbReference>
<dbReference type="Pfam" id="PF00550">
    <property type="entry name" value="PP-binding"/>
    <property type="match status" value="5"/>
</dbReference>
<gene>
    <name evidence="7" type="primary">tycC_2</name>
    <name evidence="7" type="ORF">CFBP2533_23450</name>
    <name evidence="8" type="ORF">E1J24_05365</name>
</gene>
<dbReference type="Gene3D" id="3.30.559.10">
    <property type="entry name" value="Chloramphenicol acetyltransferase-like domain"/>
    <property type="match status" value="5"/>
</dbReference>
<reference evidence="7" key="4">
    <citation type="submission" date="2020-07" db="EMBL/GenBank/DDBJ databases">
        <authorList>
            <person name="Pothier F. J."/>
        </authorList>
    </citation>
    <scope>NUCLEOTIDE SEQUENCE</scope>
    <source>
        <strain evidence="7">CFBP 2533</strain>
    </source>
</reference>
<dbReference type="InterPro" id="IPR006162">
    <property type="entry name" value="Ppantetheine_attach_site"/>
</dbReference>
<dbReference type="Gene3D" id="3.40.50.1820">
    <property type="entry name" value="alpha/beta hydrolase"/>
    <property type="match status" value="1"/>
</dbReference>
<reference evidence="8" key="1">
    <citation type="submission" date="2019-03" db="EMBL/GenBank/DDBJ databases">
        <authorList>
            <person name="Moriniere L."/>
            <person name="Burlet A."/>
            <person name="Rosenthal E."/>
            <person name="Portier P."/>
            <person name="Lavire C."/>
            <person name="Nesme X."/>
            <person name="Bull C.T."/>
            <person name="Le Saux M."/>
            <person name="Bertolla F."/>
        </authorList>
    </citation>
    <scope>NUCLEOTIDE SEQUENCE</scope>
    <source>
        <strain evidence="8">CFBP2533</strain>
    </source>
</reference>
<dbReference type="InterPro" id="IPR042099">
    <property type="entry name" value="ANL_N_sf"/>
</dbReference>
<evidence type="ECO:0000256" key="5">
    <source>
        <dbReference type="SAM" id="MobiDB-lite"/>
    </source>
</evidence>
<dbReference type="InterPro" id="IPR036736">
    <property type="entry name" value="ACP-like_sf"/>
</dbReference>
<comment type="similarity">
    <text evidence="2">Belongs to the ATP-dependent AMP-binding enzyme family.</text>
</comment>
<evidence type="ECO:0000256" key="4">
    <source>
        <dbReference type="ARBA" id="ARBA00022553"/>
    </source>
</evidence>
<dbReference type="InterPro" id="IPR025110">
    <property type="entry name" value="AMP-bd_C"/>
</dbReference>
<evidence type="ECO:0000313" key="8">
    <source>
        <dbReference type="EMBL" id="NMI21314.1"/>
    </source>
</evidence>
<dbReference type="InterPro" id="IPR029058">
    <property type="entry name" value="AB_hydrolase_fold"/>
</dbReference>
<dbReference type="InterPro" id="IPR001242">
    <property type="entry name" value="Condensation_dom"/>
</dbReference>
<dbReference type="FunFam" id="3.30.300.30:FF:000010">
    <property type="entry name" value="Enterobactin synthetase component F"/>
    <property type="match status" value="4"/>
</dbReference>
<sequence>MSHDKSTALDALDTDALERLLALAQQQHLAPAPALDTLVPTDHSGLLPASFAQQRLWFLEQLHGSGMSYLMCAGLRLKGTLDRTALIEALQALLARHGPLRSRFVPDGEQVRMQWLPAEQALQLSEHDLSTLDAAQADAALQHWLDHEASTPFQLEQGPLIRFRLLKLADDAHVLLSTTHHSASDAWSEAVLQRELAALYNAFHARRPNPLPALAIDYADYAAWQGQWLGAGEGKRQVDYWRAQLADAPTLLDLPVDRPRPPLANSDGGELRFAFDAEFSDALDTLSRRHGCTRFMTLLAGWGALLARLCRQSSVLIGSPFAGRTRAALEPLVGFFVNTLPVRVDVDLTTDTATLLAQVRRNVLAAQDHQELPFEQLVERLQPARDASHNPLVQVMFAWEESQAAPEEGAWAALQPQPLTLAERSAKFDLTLTLAATPQGLCGRLSYATALFDASTIARLVGYFEALLRGMLDDERRALATIELLSPAERRQLLHDRNQTHMTVPAGSVVQWFAAQVAATPDALALVQGEQQLSYAQLQAQATQLARHLRALGVMPDARVAVCLRRSPQQVVGLLASLLAGAAYVPLDPEDPGERLAFLLADCRPSVLLADSATLSHLMPPIDLPICRMDDAAPAWAEASMLDEALALAQPQHLAYVIYTSGSTGTPKGVMVEHRALANLVHWHQQSFGLTAGQHTAATAAIGFDANAWELWPALCSGATLHLPPATTARDPQALLDWWRQQPLHSGFLVTPIAELALEQGALPPSLQQLLIGGDQLRRLPRLPAGLRLSNNYGPTETTVVATSGLLADGDYPADIGRPITNTRVYLLDACKQLVPHGCVGELYIGGHGVARGYLHQPALSAERFVDDPFEPGERCYRSGDLARWRADGRLEFRGRADDQVKIRGFRIEPGEIAARLAACPGVAEAAVIATGSGATEKRLVAYITAQPDADADALAPAELRAALAAQLPDYMLPAAYVLLDALPLTPNGKLDRRALPAPTDDALAARAFVPPQGPTECAIAAHWCALLGVQQVGRDDQFFALGGHSLLAIRLVERLRADGLHAQVRHLFTAPTLAGFAASLHGDNSAALVVPPNRITPELTQLTPQQLPLAELTQQDIDRVLEHVPGGLANLQDLYALSPLQDGLLFHHLLASEGDPYLLRLRLRFADRAGLDAYLAALQRVIDRHDILRSAVLWEGLSEPVQAVYRHASLPVETLDCSSFDSRQSFEEQLAAHPQLRQLDLRRAPLLHASVVADPDGQRWHLLLLQHHLIGDHTTLETIQSEIQSLLTGRGDEFPPPQPFRNLVAQARLGLPQAAHEAFFRARLGDLDTPCAPFGLLDATGVVSSCEHALPPALSARLRQLASQHGVSLASLCHLAWGLVVARSSGCAEPVFGTVLFGRMDQADASTLGLFINTLPLRLRLQQYTGVAAALQHTHAELSALLRHEHASLALAQRCSAVPAPAPLFTALLNYRHNAGSNAVAARPQDGALLSAEERTHYPLALSVGDDGRTLELSAQSVAPLAPERLCAFMESALQALAAALERSPDTALTQLDVLPPDERRQVLHSFNQTNAPCPDHTALAALFERQARRNPAAIAVVDGARQIDYATLDARATALARQLRAAGVGPGELVAMWLARSAELVLAQLAILKAGAVYVPLDPDAPWTRSASILDDCAARHLLHAAGRAPQALAATLQLHAVDLDTDAAAVTSVSPRPASAAALAYVMYTSGSSGRPKGVQITQRAVINLACNPACGNFTEQDRVAWVGNPAFDISTLEVWAPLLHGARLVVVDHAQTLQADALAQLLRREAVSVLHLTAGLFQQHAHTLGNVIGQLRLLMVGGDAVDSSAIDHVLRQHPPGQLLHCYGPTETTTFATTCVLRQPLDGRRPPLGRPIGNARIYLLDGELQPVPIGVPGELCIGGIGVAHGYLNRPQLTAERFLADPFHPGGRIYRSGDLGRWLADGSLEFLGRGDQQVKIRGFRVEPGEVEAALRQCSGVAEAAVIAREDGPAGNGKVLVAYVTATTNAKDSELVPATLRAALAIRLPDYLVPAAFVRLHSLPLTRNGKLDRNALPAPDNNAFATHAYRAPEGATEVSLAGLWAELLGLPRIGRDDDFFALGGHSLLAMRLSARVQASLGRHMPVALLFAHPVLHALARALDAGTVQALAPIQRHARNQRLPLSFAQQRLWFLDQLQGPAATYLMPLGLRLHGALDRAALIAALQMLLARHEALRSCFVTSDGDAHVALLEPEHALVLTEHALHDLSADASAAAVQQWLEQEAQTPFQLDREAPIRFRLLQLSATEHVLLITQHHSCSDGWSVGVLLQELSTLYTSCRHGQPDPLPPLPIQYPDYAAWQREWLQGPSRQQQLDYWQGQLADAPTLLDLPLDRQRPSQQDGIGAEVRFELDAELTRDLEALSRSHGCTLFMTLLAAWGALLSRLCRQDCVLVGIPVAGRTRVELEPLIGFFVNTLAIRFDAPGSLDATALLAQIRQAVLDAQAHQDLPFEQVVEALRPLRSTAYPPLVQTIFSWEDTPAMTQWDGLTIEPMPVANTTAKFELGLTVGPAGDGLVGQLNYATALFNVRSAQRFATHFQDVLRAMTVQPAAIVGQAQLLKSGERDRLLQTFNCSHTQFPQRGMATLFAEQAARAPQATALVCGDTQLSYGELDLQANRLAHHLRALGVGPDCLVAISAVRSPALVIGLLAILKAGGAYLPLDAEAPPQRLRALLDDARPVAVLADAQSLHRLPLPDALAVCQLDQIDPAWATLPTTAPAVPELQPHHLAYVLYTSGSTGTPKGVMVEQRNVVRLVCAPDYAHCDASQCFLLAAPLAFDASTFELWGALLNGARLVLAPPGALNLDVICAQVQQHQVSTLWLTAGLFELLGPAQLAQLRSLRQLLAGGDVLSHAAIERVNQALPHCQLSNAYGPTEATTFSTCHRFAKAPVTAVPIGRPIASTRIYLLDDQRQLVPIGVPGELYIGGPGVARGYLNQPVLTEERFSEDPFVPGGRLYRSGDLVRWREDGSLDFLGRCDQQLKVRGFRIEPGEIEMALRGCAGVADAVVIARQQSAADKQLVAYVVAATKPQASSDNGIDHALDPAMLREALAKHLPEHMLPSAFVRLQCLPLTASGKVDRRALPAPDRAAVAAAGYATPQGPNECLLVALWSELLGLPHVGRHDHFFELGGHSLLAMRVCARLQTALARHVPVALLFSHPVLCDLALALQDAEEDISTPIPRLPRDQPLPLSFAQQRLWFLDQLEGPSATYIMPMGLRLHGALDRGVLRAALQALVARHEALRSCFRQSRVPHQSSDIADAALTSSLVPAPRSAEQAHVEKVRGEQVHVALLPLEHALVLHEHLLTDGTLTDHADADAALQQWIALEANTPFQLDRDAPIRFRLLQLSADEHALLITQHHSASDGWSVGVLLHELAVLYVSCLGGLPNPLPPLPIQYPDYAAWQRQWLQGARRQQQVEYWQRQLAGVPTLLDLPLDRPRPPQQDFSGAEVPVAFDADLGQALEMLARRHGCTVFMTVLAAWGALLSRLCRQDCVLVGIPVAGRTSAELEPLIGFFVNTLAIRFDTPASLSTAALLAHVKQHVLAAQAHQDLPFEQVVQAVQPVRSSAHTPLVQTLMAWEQDAIAGVWPTAVDEHANHPETTDEPGDSSEMTNDPWFALNPQSLQIPANAARFDLTLQLHSGGTSVGQLADGGQGVSIHGTLSYATAVFDAATATRIVGYLHTLLRAMVADGEAPLDTVALLAPRERQQVLVEFQPAPVVYPATLLHEVIAQQVQRTPHAIAVAQDTQQLDYAALEAQANQLAHHLRQLGVGPDVCVAICAQRSPALVVGLLAILKAGGAYVPLDPDYPAQRLADMLADSQPLALLVDAHARDHVPLFTTDALGCVSLLNPNAAERLPPLDTNALDSMQRLAGLPICVLDHASPPWATLPTTAPHVPELQPHHLAYVIYTSGSTGTPKGAMNTHRGVVNRLLWMQEAYALTPDDVVLQKTPISFDVSVWELFWPLLSGARLQLARPGGHKDPAYLGATIAEAAVTTLHFVPSMLDAFLATDAPQHCSGLTRVICSGEALPGQLVQRFRTQLPGVQLHNLYGPTEAAIDVSFWDCNANPDIPDNTPIGTPVANTQLHVLDTHLQPVPIGVAGELHIGGVQVARGYLDRPELTAQRFIPDPFRSAPDAQLYKTGDLARWRSDGVLEYLGRNDDQVKIRGLRIEPGEIAARLATHPQVRDAVLLARTDQPGQLRLVAYYLATTALPIEILRSHLAAQLPDYMVPAAYVHLDALPLTSNGKLDRRALPAPTEEALATRDFVPPQGPTENIIAAHWCELLGVHQVGRDDQFFTLGGHSLLAIHLIERLRADRLHAEVRNLFASPTLSGFAASLHNTTNTTTTLIVPPNRITPDLTQLTPQHLPLADLTQQDIDRVLEQVPGGLANVQDIYALSPFQHGLLFHHLLASTGDPYILSAQWAFADRLAAQRYLAALQAVIDRHDILRSAVVWEGLSEPVQVVLRHAPLQVNVLDAATLEPNDQTSARLADLITPLHHRLDLRQAPLMHATLVQDAHAQRWLLALRWHHMVGDHATLDLLMGEIQQHLDEHAAQLPPPSPFRALVAHTRQPEAAVQQQHFFRRLLGDVDTATAPFGLVGLHPDGAPVEEHHLPLDPALSERLRTQAKAAGASLASLCHLAWGLVVARAAGADDAVFGTVLLGRMGQADAQLMGPCINVLPVRVRSNSGGARKALQQLHAQLAELLLHEHASLSMVQRCSGVPAPAPLFNSLINYRHQSPARAQHTLGGAQLLHARERSPLPLVISVEDFGTALGLTAQALPEIGAARVCRFMQSALLQLVQALEQAPDTPLHDIDLLPAEEAARLRNRCSNARPIDEHALHRWFEIQAQRTPEALAVECGEQRLSYAELDLQANRLAHYLHTAGLAPERLVAVIATPGPQAMTAILATLKAGGAYLALDPRLPTARLMQLLADSAPLLVLADSAGVQQLGAAHDLKVCALDDPAPAWKNLATTAPALPDLSPHHLAYVVYTSGSSGAPKAVLVEHHSTANLVPAQLAAFGAGPGDHVAQLAPHGVDAHVFEWLLALASGASLHVPPATQARSGESLHQWLAQSQITHAVLPPAVLQSLPHTPLPRLQTLIAAGDVLPAALAQQWAPGRRLFNAYGPSEATVWSTLHQCYAEEHTPPAIGLPIANTHIYLLDAAGRLVPDGTPGEICIAGCNVARGYLGHADLNAAAFVADPFHAGERMYRSGDLGRWRSDGTLEFLGRRDRQFKRNGYRVEPGEIEAALREGCSELAEVVVTLHKTDQAEPLLVAYLVARTETDCQSLSPAALRTMLAARLPAHMVPAAYVQLDALPLRANGKHDLRALPAPRASDRAIAAFSAPRGVIETRIATLWADLFALQQVGRDDPFFAIGGDSMRAIAFLQQASQQGLALNLRQLYQAPTPAGLAALLQTDTDANAPHVGTPTDLPPAPPHYARSSA</sequence>
<dbReference type="PROSITE" id="PS00012">
    <property type="entry name" value="PHOSPHOPANTETHEINE"/>
    <property type="match status" value="4"/>
</dbReference>
<dbReference type="PANTHER" id="PTHR45527">
    <property type="entry name" value="NONRIBOSOMAL PEPTIDE SYNTHETASE"/>
    <property type="match status" value="1"/>
</dbReference>
<reference evidence="9" key="2">
    <citation type="journal article" date="2020" name="Syst. Appl. Microbiol.">
        <title>Clarifying the taxonomy of the causal agent of bacterial leaf spot of lettuce through a polyphasic approach reveals that Xanthomonas cynarae Trebaol et al. 2000 emend. Timilsina et al. 2019 is a later heterotypic synonym of Xanthomonas hortorum Vauterin et al. 1995.</title>
        <authorList>
            <person name="Moriniere L."/>
            <person name="Burlet A."/>
            <person name="Rosenthal E.R."/>
            <person name="Nesme X."/>
            <person name="Portier P."/>
            <person name="Bull C.T."/>
            <person name="Lavire C."/>
            <person name="Fischer-Le Saux M."/>
            <person name="Bertolla F."/>
        </authorList>
    </citation>
    <scope>NUCLEOTIDE SEQUENCE [LARGE SCALE GENOMIC DNA]</scope>
    <source>
        <strain evidence="9">CFBP2533</strain>
    </source>
</reference>
<dbReference type="Pfam" id="PF13193">
    <property type="entry name" value="AMP-binding_C"/>
    <property type="match status" value="4"/>
</dbReference>
<dbReference type="FunFam" id="1.10.1200.10:FF:000005">
    <property type="entry name" value="Nonribosomal peptide synthetase 1"/>
    <property type="match status" value="1"/>
</dbReference>
<dbReference type="FunFam" id="3.40.50.980:FF:000002">
    <property type="entry name" value="Enterobactin synthetase component F"/>
    <property type="match status" value="1"/>
</dbReference>
<dbReference type="EMBL" id="SMDX01000004">
    <property type="protein sequence ID" value="NMI21314.1"/>
    <property type="molecule type" value="Genomic_DNA"/>
</dbReference>
<organism evidence="7">
    <name type="scientific">Xanthomonas hortorum pv. pelargonii</name>
    <dbReference type="NCBI Taxonomy" id="453602"/>
    <lineage>
        <taxon>Bacteria</taxon>
        <taxon>Pseudomonadati</taxon>
        <taxon>Pseudomonadota</taxon>
        <taxon>Gammaproteobacteria</taxon>
        <taxon>Lysobacterales</taxon>
        <taxon>Lysobacteraceae</taxon>
        <taxon>Xanthomonas</taxon>
    </lineage>
</organism>
<dbReference type="NCBIfam" id="NF003417">
    <property type="entry name" value="PRK04813.1"/>
    <property type="match status" value="6"/>
</dbReference>
<feature type="domain" description="Carrier" evidence="6">
    <location>
        <begin position="1011"/>
        <end position="1085"/>
    </location>
</feature>
<dbReference type="PROSITE" id="PS50075">
    <property type="entry name" value="CARRIER"/>
    <property type="match status" value="5"/>
</dbReference>
<name>A0A6V7DGF2_9XANT</name>
<dbReference type="RefSeq" id="WP_168957644.1">
    <property type="nucleotide sequence ID" value="NZ_CP103838.1"/>
</dbReference>
<feature type="region of interest" description="Disordered" evidence="5">
    <location>
        <begin position="5474"/>
        <end position="5497"/>
    </location>
</feature>
<dbReference type="SUPFAM" id="SSF52777">
    <property type="entry name" value="CoA-dependent acyltransferases"/>
    <property type="match status" value="10"/>
</dbReference>
<dbReference type="GO" id="GO:0031177">
    <property type="term" value="F:phosphopantetheine binding"/>
    <property type="evidence" value="ECO:0007669"/>
    <property type="project" value="InterPro"/>
</dbReference>
<dbReference type="EMBL" id="LR828261">
    <property type="protein sequence ID" value="CAD0333939.1"/>
    <property type="molecule type" value="Genomic_DNA"/>
</dbReference>
<feature type="domain" description="Carrier" evidence="6">
    <location>
        <begin position="4321"/>
        <end position="4395"/>
    </location>
</feature>
<protein>
    <submittedName>
        <fullName evidence="8">Amino acid adenylation domain-containing protein</fullName>
    </submittedName>
    <submittedName>
        <fullName evidence="7">Tyrocidine synthase 3</fullName>
    </submittedName>
</protein>
<dbReference type="InterPro" id="IPR023213">
    <property type="entry name" value="CAT-like_dom_sf"/>
</dbReference>
<dbReference type="GO" id="GO:0009366">
    <property type="term" value="C:enterobactin synthetase complex"/>
    <property type="evidence" value="ECO:0007669"/>
    <property type="project" value="TreeGrafter"/>
</dbReference>
<dbReference type="GO" id="GO:0047527">
    <property type="term" value="F:2,3-dihydroxybenzoate-serine ligase activity"/>
    <property type="evidence" value="ECO:0007669"/>
    <property type="project" value="TreeGrafter"/>
</dbReference>
<evidence type="ECO:0000313" key="9">
    <source>
        <dbReference type="Proteomes" id="UP000548771"/>
    </source>
</evidence>
<dbReference type="SUPFAM" id="SSF56801">
    <property type="entry name" value="Acetyl-CoA synthetase-like"/>
    <property type="match status" value="5"/>
</dbReference>
<comment type="cofactor">
    <cofactor evidence="1">
        <name>pantetheine 4'-phosphate</name>
        <dbReference type="ChEBI" id="CHEBI:47942"/>
    </cofactor>
</comment>
<dbReference type="Gene3D" id="3.40.50.980">
    <property type="match status" value="8"/>
</dbReference>
<dbReference type="InterPro" id="IPR020806">
    <property type="entry name" value="PKS_PP-bd"/>
</dbReference>
<evidence type="ECO:0000313" key="7">
    <source>
        <dbReference type="EMBL" id="CAD0333929.1"/>
    </source>
</evidence>
<dbReference type="Gene3D" id="1.10.1200.10">
    <property type="entry name" value="ACP-like"/>
    <property type="match status" value="4"/>
</dbReference>
<dbReference type="SMART" id="SM00823">
    <property type="entry name" value="PKS_PP"/>
    <property type="match status" value="4"/>
</dbReference>
<dbReference type="Gene3D" id="2.30.38.10">
    <property type="entry name" value="Luciferase, Domain 3"/>
    <property type="match status" value="4"/>
</dbReference>
<keyword evidence="4" id="KW-0597">Phosphoprotein</keyword>
<dbReference type="InterPro" id="IPR010071">
    <property type="entry name" value="AA_adenyl_dom"/>
</dbReference>